<evidence type="ECO:0000313" key="2">
    <source>
        <dbReference type="EMBL" id="HIS83370.1"/>
    </source>
</evidence>
<protein>
    <submittedName>
        <fullName evidence="2">Uncharacterized protein</fullName>
    </submittedName>
</protein>
<reference evidence="2" key="2">
    <citation type="journal article" date="2021" name="PeerJ">
        <title>Extensive microbial diversity within the chicken gut microbiome revealed by metagenomics and culture.</title>
        <authorList>
            <person name="Gilroy R."/>
            <person name="Ravi A."/>
            <person name="Getino M."/>
            <person name="Pursley I."/>
            <person name="Horton D.L."/>
            <person name="Alikhan N.F."/>
            <person name="Baker D."/>
            <person name="Gharbi K."/>
            <person name="Hall N."/>
            <person name="Watson M."/>
            <person name="Adriaenssens E.M."/>
            <person name="Foster-Nyarko E."/>
            <person name="Jarju S."/>
            <person name="Secka A."/>
            <person name="Antonio M."/>
            <person name="Oren A."/>
            <person name="Chaudhuri R.R."/>
            <person name="La Ragione R."/>
            <person name="Hildebrand F."/>
            <person name="Pallen M.J."/>
        </authorList>
    </citation>
    <scope>NUCLEOTIDE SEQUENCE</scope>
    <source>
        <strain evidence="2">CHK152-2994</strain>
    </source>
</reference>
<evidence type="ECO:0000313" key="3">
    <source>
        <dbReference type="Proteomes" id="UP000824139"/>
    </source>
</evidence>
<dbReference type="EMBL" id="DVJO01000156">
    <property type="protein sequence ID" value="HIS83370.1"/>
    <property type="molecule type" value="Genomic_DNA"/>
</dbReference>
<name>A0A9D1FWQ5_9BACT</name>
<keyword evidence="1" id="KW-0472">Membrane</keyword>
<comment type="caution">
    <text evidence="2">The sequence shown here is derived from an EMBL/GenBank/DDBJ whole genome shotgun (WGS) entry which is preliminary data.</text>
</comment>
<proteinExistence type="predicted"/>
<feature type="non-terminal residue" evidence="2">
    <location>
        <position position="1"/>
    </location>
</feature>
<dbReference type="Proteomes" id="UP000824139">
    <property type="component" value="Unassembled WGS sequence"/>
</dbReference>
<organism evidence="2 3">
    <name type="scientific">Candidatus Scatenecus faecavium</name>
    <dbReference type="NCBI Taxonomy" id="2840915"/>
    <lineage>
        <taxon>Bacteria</taxon>
        <taxon>Candidatus Scatenecus</taxon>
    </lineage>
</organism>
<reference evidence="2" key="1">
    <citation type="submission" date="2020-10" db="EMBL/GenBank/DDBJ databases">
        <authorList>
            <person name="Gilroy R."/>
        </authorList>
    </citation>
    <scope>NUCLEOTIDE SEQUENCE</scope>
    <source>
        <strain evidence="2">CHK152-2994</strain>
    </source>
</reference>
<dbReference type="AlphaFoldDB" id="A0A9D1FWQ5"/>
<keyword evidence="1" id="KW-0812">Transmembrane</keyword>
<gene>
    <name evidence="2" type="ORF">IAD41_07180</name>
</gene>
<accession>A0A9D1FWQ5</accession>
<sequence length="92" mass="10336">HGVEIFGLENIRTLERDRVRLFVIGLSIIFIEFSMNTSFFLTEIGADLNGILLSIVAATVPTALLIAETYLLSRTKYELFVCDGLISKLDRK</sequence>
<evidence type="ECO:0000256" key="1">
    <source>
        <dbReference type="SAM" id="Phobius"/>
    </source>
</evidence>
<feature type="transmembrane region" description="Helical" evidence="1">
    <location>
        <begin position="48"/>
        <end position="67"/>
    </location>
</feature>
<keyword evidence="1" id="KW-1133">Transmembrane helix</keyword>
<feature type="transmembrane region" description="Helical" evidence="1">
    <location>
        <begin position="21"/>
        <end position="42"/>
    </location>
</feature>